<organism evidence="1 2">
    <name type="scientific">Leucobacter chromiisoli</name>
    <dbReference type="NCBI Taxonomy" id="2796471"/>
    <lineage>
        <taxon>Bacteria</taxon>
        <taxon>Bacillati</taxon>
        <taxon>Actinomycetota</taxon>
        <taxon>Actinomycetes</taxon>
        <taxon>Micrococcales</taxon>
        <taxon>Microbacteriaceae</taxon>
        <taxon>Leucobacter</taxon>
    </lineage>
</organism>
<evidence type="ECO:0000313" key="1">
    <source>
        <dbReference type="EMBL" id="MBK0420461.1"/>
    </source>
</evidence>
<accession>A0A934Q9M4</accession>
<dbReference type="AlphaFoldDB" id="A0A934Q9M4"/>
<comment type="caution">
    <text evidence="1">The sequence shown here is derived from an EMBL/GenBank/DDBJ whole genome shotgun (WGS) entry which is preliminary data.</text>
</comment>
<evidence type="ECO:0000313" key="2">
    <source>
        <dbReference type="Proteomes" id="UP000608530"/>
    </source>
</evidence>
<dbReference type="RefSeq" id="WP_200116594.1">
    <property type="nucleotide sequence ID" value="NZ_JAEHOH010000035.1"/>
</dbReference>
<gene>
    <name evidence="1" type="ORF">JD276_15660</name>
</gene>
<proteinExistence type="predicted"/>
<dbReference type="Proteomes" id="UP000608530">
    <property type="component" value="Unassembled WGS sequence"/>
</dbReference>
<dbReference type="EMBL" id="JAEHOH010000035">
    <property type="protein sequence ID" value="MBK0420461.1"/>
    <property type="molecule type" value="Genomic_DNA"/>
</dbReference>
<sequence>MGSEHECIFPEEREPEGRLILAPCLTCGTPAVDAIAQLKEDVRMWGDTAEGIIRDMRALADDFNANGNSRELGDPAARVWHKAARLILERLQRD</sequence>
<name>A0A934Q9M4_9MICO</name>
<reference evidence="1" key="1">
    <citation type="submission" date="2020-12" db="EMBL/GenBank/DDBJ databases">
        <title>Leucobacter sp. CAS1, isolated from Chromium sludge.</title>
        <authorList>
            <person name="Xu Z."/>
        </authorList>
    </citation>
    <scope>NUCLEOTIDE SEQUENCE</scope>
    <source>
        <strain evidence="1">CSA1</strain>
    </source>
</reference>
<protein>
    <submittedName>
        <fullName evidence="1">Uncharacterized protein</fullName>
    </submittedName>
</protein>
<keyword evidence="2" id="KW-1185">Reference proteome</keyword>